<name>A0ABY2EY03_9GAMM</name>
<keyword evidence="2" id="KW-1185">Reference proteome</keyword>
<accession>A0ABY2EY03</accession>
<dbReference type="EMBL" id="SODO01000007">
    <property type="protein sequence ID" value="TDW58657.1"/>
    <property type="molecule type" value="Genomic_DNA"/>
</dbReference>
<sequence length="44" mass="5309">MSVAILKWPFDYRPLARPLGLTDRWRMCRGRKRHAIDTIKLIQE</sequence>
<proteinExistence type="predicted"/>
<evidence type="ECO:0000313" key="1">
    <source>
        <dbReference type="EMBL" id="TDW58657.1"/>
    </source>
</evidence>
<gene>
    <name evidence="1" type="ORF">LY04_02008</name>
</gene>
<organism evidence="1 2">
    <name type="scientific">Oceanimonas baumannii</name>
    <dbReference type="NCBI Taxonomy" id="129578"/>
    <lineage>
        <taxon>Bacteria</taxon>
        <taxon>Pseudomonadati</taxon>
        <taxon>Pseudomonadota</taxon>
        <taxon>Gammaproteobacteria</taxon>
        <taxon>Aeromonadales</taxon>
        <taxon>Aeromonadaceae</taxon>
        <taxon>Oceanimonas</taxon>
    </lineage>
</organism>
<comment type="caution">
    <text evidence="1">The sequence shown here is derived from an EMBL/GenBank/DDBJ whole genome shotgun (WGS) entry which is preliminary data.</text>
</comment>
<evidence type="ECO:0000313" key="2">
    <source>
        <dbReference type="Proteomes" id="UP000295058"/>
    </source>
</evidence>
<protein>
    <submittedName>
        <fullName evidence="1">Uncharacterized protein</fullName>
    </submittedName>
</protein>
<reference evidence="1 2" key="1">
    <citation type="submission" date="2019-03" db="EMBL/GenBank/DDBJ databases">
        <title>Genomic Encyclopedia of Archaeal and Bacterial Type Strains, Phase II (KMG-II): from individual species to whole genera.</title>
        <authorList>
            <person name="Goeker M."/>
        </authorList>
    </citation>
    <scope>NUCLEOTIDE SEQUENCE [LARGE SCALE GENOMIC DNA]</scope>
    <source>
        <strain evidence="1 2">DSM 15594</strain>
    </source>
</reference>
<dbReference type="Proteomes" id="UP000295058">
    <property type="component" value="Unassembled WGS sequence"/>
</dbReference>